<comment type="caution">
    <text evidence="1">The sequence shown here is derived from an EMBL/GenBank/DDBJ whole genome shotgun (WGS) entry which is preliminary data.</text>
</comment>
<proteinExistence type="predicted"/>
<protein>
    <submittedName>
        <fullName evidence="1">Uncharacterized protein</fullName>
    </submittedName>
</protein>
<dbReference type="Proteomes" id="UP001187531">
    <property type="component" value="Unassembled WGS sequence"/>
</dbReference>
<name>A0AA88I2H5_ARTSF</name>
<evidence type="ECO:0000313" key="1">
    <source>
        <dbReference type="EMBL" id="KAK2719868.1"/>
    </source>
</evidence>
<reference evidence="1" key="1">
    <citation type="submission" date="2023-07" db="EMBL/GenBank/DDBJ databases">
        <title>Chromosome-level genome assembly of Artemia franciscana.</title>
        <authorList>
            <person name="Jo E."/>
        </authorList>
    </citation>
    <scope>NUCLEOTIDE SEQUENCE</scope>
    <source>
        <tissue evidence="1">Whole body</tissue>
    </source>
</reference>
<evidence type="ECO:0000313" key="2">
    <source>
        <dbReference type="Proteomes" id="UP001187531"/>
    </source>
</evidence>
<keyword evidence="2" id="KW-1185">Reference proteome</keyword>
<accession>A0AA88I2H5</accession>
<organism evidence="1 2">
    <name type="scientific">Artemia franciscana</name>
    <name type="common">Brine shrimp</name>
    <name type="synonym">Artemia sanfranciscana</name>
    <dbReference type="NCBI Taxonomy" id="6661"/>
    <lineage>
        <taxon>Eukaryota</taxon>
        <taxon>Metazoa</taxon>
        <taxon>Ecdysozoa</taxon>
        <taxon>Arthropoda</taxon>
        <taxon>Crustacea</taxon>
        <taxon>Branchiopoda</taxon>
        <taxon>Anostraca</taxon>
        <taxon>Artemiidae</taxon>
        <taxon>Artemia</taxon>
    </lineage>
</organism>
<sequence length="170" mass="19334">MKTSYIRSTLPLNLDPDKASEYLPAEDVYLGMATRESLQILQANPSTKADEREVKVIYESARELYVEVVKQSVQQFLCEDELFTLCEILDTKTALDIGAIGLLIINTVQHLLTLPFSNVVVEQLFSILKDVETDHRYSLKSVTLTIMQAMFGMISWHLKTTQNCNSQRDD</sequence>
<gene>
    <name evidence="1" type="ORF">QYM36_005369</name>
</gene>
<dbReference type="EMBL" id="JAVRJZ010000008">
    <property type="protein sequence ID" value="KAK2719868.1"/>
    <property type="molecule type" value="Genomic_DNA"/>
</dbReference>
<dbReference type="AlphaFoldDB" id="A0AA88I2H5"/>